<accession>A0A8T9C564</accession>
<evidence type="ECO:0000259" key="1">
    <source>
        <dbReference type="Pfam" id="PF06985"/>
    </source>
</evidence>
<protein>
    <recommendedName>
        <fullName evidence="1">Heterokaryon incompatibility domain-containing protein</fullName>
    </recommendedName>
</protein>
<proteinExistence type="predicted"/>
<gene>
    <name evidence="2" type="ORF">LSUE1_G006734</name>
</gene>
<dbReference type="PANTHER" id="PTHR33112">
    <property type="entry name" value="DOMAIN PROTEIN, PUTATIVE-RELATED"/>
    <property type="match status" value="1"/>
</dbReference>
<organism evidence="2 3">
    <name type="scientific">Lachnellula suecica</name>
    <dbReference type="NCBI Taxonomy" id="602035"/>
    <lineage>
        <taxon>Eukaryota</taxon>
        <taxon>Fungi</taxon>
        <taxon>Dikarya</taxon>
        <taxon>Ascomycota</taxon>
        <taxon>Pezizomycotina</taxon>
        <taxon>Leotiomycetes</taxon>
        <taxon>Helotiales</taxon>
        <taxon>Lachnaceae</taxon>
        <taxon>Lachnellula</taxon>
    </lineage>
</organism>
<dbReference type="Pfam" id="PF06985">
    <property type="entry name" value="HET"/>
    <property type="match status" value="1"/>
</dbReference>
<evidence type="ECO:0000313" key="3">
    <source>
        <dbReference type="Proteomes" id="UP000469558"/>
    </source>
</evidence>
<dbReference type="AlphaFoldDB" id="A0A8T9C564"/>
<evidence type="ECO:0000313" key="2">
    <source>
        <dbReference type="EMBL" id="TVY80788.1"/>
    </source>
</evidence>
<feature type="domain" description="Heterokaryon incompatibility" evidence="1">
    <location>
        <begin position="182"/>
        <end position="373"/>
    </location>
</feature>
<sequence>MLCESCKCLTIRSLLEAASAYPPGAKTGWNQAGYLILQPSFSSLVSASQNGCENCTLYLRHFSTTFGGSQSVSTRAAELEHDEVIAFLIISNGDSEKGLKHQDAVKEKTLKNFHFRYTEIDHNLGSDSNFDIAKDWIRTCCEEHDANICPPIEDTELPTRLIDVSFNHPKLILSSKGQKARYVVLSHCWGADVKGERLITTTKNISLRRHSIPLSTMPANFLDACIATRKLGYNYLWIDSLCIIQDSREDWETESAKMGDIYMKASFTLAAAAANSSDGGMFETHYEDKDFTDFEPSKWFLVDRKRGNRYELSNDEPHAPAHLREKAHIPLSAVSPETQIVITPWLAFSDLEENWFRCVVSGPLARRGWTLQERTLSRRSLYYGNRQIYWQCASSRLAADGESLPSGAASSIWSRSSDHSEWPDLLSLQQFKHRPLKPTDERRVHQLWRNVLHIYVGRSLTKQSDKLPALAGMAAFVHSITGDDYLAGFWARDISISLLWTAAAIWAKGAATMDYLFPAPQWELAAPTLEAPSWSWAGADVQDRLDFWPTAVENRLWRQNDVKVLNYHMDLAGSNPFGGVKRGTLELSGYSYSRWDGRVKGWNPLEIGLEGLGDALSEYTCLHSSRFDVDRVVLWDYPPRHGVSLLPKLLRLLSQLFFSLLALVVWQGIGMKDRLEKVHDKHCPYCVECLCLHILSSVDTEPRRNLKTGERVFEIGMWALILEPLSGEASIYRRIGICEKIVELSEQEYLEFRDKGLEPPMPEMFGEWTVKTVAII</sequence>
<keyword evidence="3" id="KW-1185">Reference proteome</keyword>
<dbReference type="PANTHER" id="PTHR33112:SF8">
    <property type="entry name" value="HETEROKARYON INCOMPATIBILITY DOMAIN-CONTAINING PROTEIN"/>
    <property type="match status" value="1"/>
</dbReference>
<reference evidence="2 3" key="1">
    <citation type="submission" date="2018-05" db="EMBL/GenBank/DDBJ databases">
        <title>Genome sequencing and assembly of the regulated plant pathogen Lachnellula willkommii and related sister species for the development of diagnostic species identification markers.</title>
        <authorList>
            <person name="Giroux E."/>
            <person name="Bilodeau G."/>
        </authorList>
    </citation>
    <scope>NUCLEOTIDE SEQUENCE [LARGE SCALE GENOMIC DNA]</scope>
    <source>
        <strain evidence="2 3">CBS 268.59</strain>
    </source>
</reference>
<dbReference type="EMBL" id="QGMK01000610">
    <property type="protein sequence ID" value="TVY80788.1"/>
    <property type="molecule type" value="Genomic_DNA"/>
</dbReference>
<name>A0A8T9C564_9HELO</name>
<dbReference type="InterPro" id="IPR010730">
    <property type="entry name" value="HET"/>
</dbReference>
<dbReference type="OrthoDB" id="3532230at2759"/>
<comment type="caution">
    <text evidence="2">The sequence shown here is derived from an EMBL/GenBank/DDBJ whole genome shotgun (WGS) entry which is preliminary data.</text>
</comment>
<dbReference type="Proteomes" id="UP000469558">
    <property type="component" value="Unassembled WGS sequence"/>
</dbReference>